<evidence type="ECO:0000313" key="3">
    <source>
        <dbReference type="Proteomes" id="UP000823775"/>
    </source>
</evidence>
<evidence type="ECO:0000256" key="1">
    <source>
        <dbReference type="SAM" id="MobiDB-lite"/>
    </source>
</evidence>
<feature type="non-terminal residue" evidence="2">
    <location>
        <position position="76"/>
    </location>
</feature>
<evidence type="ECO:0000313" key="2">
    <source>
        <dbReference type="EMBL" id="MCE3216754.1"/>
    </source>
</evidence>
<protein>
    <submittedName>
        <fullName evidence="2">Uncharacterized protein</fullName>
    </submittedName>
</protein>
<dbReference type="EMBL" id="JACEIK010014064">
    <property type="protein sequence ID" value="MCE3216754.1"/>
    <property type="molecule type" value="Genomic_DNA"/>
</dbReference>
<reference evidence="2 3" key="1">
    <citation type="journal article" date="2021" name="BMC Genomics">
        <title>Datura genome reveals duplications of psychoactive alkaloid biosynthetic genes and high mutation rate following tissue culture.</title>
        <authorList>
            <person name="Rajewski A."/>
            <person name="Carter-House D."/>
            <person name="Stajich J."/>
            <person name="Litt A."/>
        </authorList>
    </citation>
    <scope>NUCLEOTIDE SEQUENCE [LARGE SCALE GENOMIC DNA]</scope>
    <source>
        <strain evidence="2">AR-01</strain>
    </source>
</reference>
<feature type="region of interest" description="Disordered" evidence="1">
    <location>
        <begin position="54"/>
        <end position="76"/>
    </location>
</feature>
<accession>A0ABS8WUW6</accession>
<organism evidence="2 3">
    <name type="scientific">Datura stramonium</name>
    <name type="common">Jimsonweed</name>
    <name type="synonym">Common thornapple</name>
    <dbReference type="NCBI Taxonomy" id="4076"/>
    <lineage>
        <taxon>Eukaryota</taxon>
        <taxon>Viridiplantae</taxon>
        <taxon>Streptophyta</taxon>
        <taxon>Embryophyta</taxon>
        <taxon>Tracheophyta</taxon>
        <taxon>Spermatophyta</taxon>
        <taxon>Magnoliopsida</taxon>
        <taxon>eudicotyledons</taxon>
        <taxon>Gunneridae</taxon>
        <taxon>Pentapetalae</taxon>
        <taxon>asterids</taxon>
        <taxon>lamiids</taxon>
        <taxon>Solanales</taxon>
        <taxon>Solanaceae</taxon>
        <taxon>Solanoideae</taxon>
        <taxon>Datureae</taxon>
        <taxon>Datura</taxon>
    </lineage>
</organism>
<keyword evidence="3" id="KW-1185">Reference proteome</keyword>
<gene>
    <name evidence="2" type="ORF">HAX54_007922</name>
</gene>
<sequence>MKDFGSKFVLVTEQEGLNVPPLQIHESPPRECTLNSIPIVSEDTNDDYRVIHSKDEFDQYTQSVGAQEEDEEDEET</sequence>
<name>A0ABS8WUW6_DATST</name>
<proteinExistence type="predicted"/>
<feature type="compositionally biased region" description="Acidic residues" evidence="1">
    <location>
        <begin position="67"/>
        <end position="76"/>
    </location>
</feature>
<comment type="caution">
    <text evidence="2">The sequence shown here is derived from an EMBL/GenBank/DDBJ whole genome shotgun (WGS) entry which is preliminary data.</text>
</comment>
<dbReference type="Proteomes" id="UP000823775">
    <property type="component" value="Unassembled WGS sequence"/>
</dbReference>